<keyword evidence="1" id="KW-0472">Membrane</keyword>
<keyword evidence="1" id="KW-1133">Transmembrane helix</keyword>
<feature type="transmembrane region" description="Helical" evidence="1">
    <location>
        <begin position="33"/>
        <end position="53"/>
    </location>
</feature>
<evidence type="ECO:0000256" key="1">
    <source>
        <dbReference type="SAM" id="Phobius"/>
    </source>
</evidence>
<sequence length="220" mass="24422">MDARTLVLCLACFLLVLSGVVYGFKFLKKRNYLLGVECLVIAFSASNALIFFLTNSGIAYEISHFLDAFSRGFGVPIISIIGLMAVTHGYKPSKSKDFLMFVVAFAATFVLILASFMVKPLPYFYVAMWSIFSVYLLYFASRLVGVGAYLQALGIFIAMLAGQAIASIYDFYKIPGDETNVVLNFYVLALSTWAFMLSQFYYGYGVLERLKSSSALLPAR</sequence>
<keyword evidence="3" id="KW-1185">Reference proteome</keyword>
<dbReference type="STRING" id="428992.SAMN05216272_109217"/>
<feature type="transmembrane region" description="Helical" evidence="1">
    <location>
        <begin position="123"/>
        <end position="140"/>
    </location>
</feature>
<evidence type="ECO:0000313" key="2">
    <source>
        <dbReference type="EMBL" id="SDI46214.1"/>
    </source>
</evidence>
<name>A0A1G8KS14_9PSED</name>
<accession>A0A1G8KS14</accession>
<feature type="transmembrane region" description="Helical" evidence="1">
    <location>
        <begin position="146"/>
        <end position="169"/>
    </location>
</feature>
<reference evidence="3" key="1">
    <citation type="submission" date="2016-10" db="EMBL/GenBank/DDBJ databases">
        <authorList>
            <person name="Varghese N."/>
            <person name="Submissions S."/>
        </authorList>
    </citation>
    <scope>NUCLEOTIDE SEQUENCE [LARGE SCALE GENOMIC DNA]</scope>
    <source>
        <strain evidence="3">CCM 7469</strain>
    </source>
</reference>
<protein>
    <submittedName>
        <fullName evidence="2">Uncharacterized protein</fullName>
    </submittedName>
</protein>
<dbReference type="Proteomes" id="UP000199636">
    <property type="component" value="Unassembled WGS sequence"/>
</dbReference>
<feature type="transmembrane region" description="Helical" evidence="1">
    <location>
        <begin position="65"/>
        <end position="86"/>
    </location>
</feature>
<evidence type="ECO:0000313" key="3">
    <source>
        <dbReference type="Proteomes" id="UP000199636"/>
    </source>
</evidence>
<dbReference type="RefSeq" id="WP_090265976.1">
    <property type="nucleotide sequence ID" value="NZ_FNDS01000009.1"/>
</dbReference>
<dbReference type="AlphaFoldDB" id="A0A1G8KS14"/>
<dbReference type="OrthoDB" id="6711110at2"/>
<gene>
    <name evidence="2" type="ORF">SAMN05216272_109217</name>
</gene>
<feature type="transmembrane region" description="Helical" evidence="1">
    <location>
        <begin position="181"/>
        <end position="202"/>
    </location>
</feature>
<dbReference type="EMBL" id="FNDS01000009">
    <property type="protein sequence ID" value="SDI46214.1"/>
    <property type="molecule type" value="Genomic_DNA"/>
</dbReference>
<proteinExistence type="predicted"/>
<feature type="transmembrane region" description="Helical" evidence="1">
    <location>
        <begin position="98"/>
        <end position="116"/>
    </location>
</feature>
<organism evidence="2 3">
    <name type="scientific">Pseudomonas panipatensis</name>
    <dbReference type="NCBI Taxonomy" id="428992"/>
    <lineage>
        <taxon>Bacteria</taxon>
        <taxon>Pseudomonadati</taxon>
        <taxon>Pseudomonadota</taxon>
        <taxon>Gammaproteobacteria</taxon>
        <taxon>Pseudomonadales</taxon>
        <taxon>Pseudomonadaceae</taxon>
        <taxon>Pseudomonas</taxon>
    </lineage>
</organism>
<keyword evidence="1" id="KW-0812">Transmembrane</keyword>